<feature type="transmembrane region" description="Helical" evidence="5">
    <location>
        <begin position="403"/>
        <end position="427"/>
    </location>
</feature>
<gene>
    <name evidence="7" type="ORF">DJ64_27350</name>
</gene>
<dbReference type="Pfam" id="PF13515">
    <property type="entry name" value="FUSC_2"/>
    <property type="match status" value="1"/>
</dbReference>
<protein>
    <recommendedName>
        <fullName evidence="6">Integral membrane bound transporter domain-containing protein</fullName>
    </recommendedName>
</protein>
<evidence type="ECO:0000256" key="3">
    <source>
        <dbReference type="ARBA" id="ARBA00022989"/>
    </source>
</evidence>
<evidence type="ECO:0000256" key="4">
    <source>
        <dbReference type="ARBA" id="ARBA00023136"/>
    </source>
</evidence>
<comment type="subcellular location">
    <subcellularLocation>
        <location evidence="1">Membrane</location>
        <topology evidence="1">Multi-pass membrane protein</topology>
    </subcellularLocation>
</comment>
<evidence type="ECO:0000256" key="1">
    <source>
        <dbReference type="ARBA" id="ARBA00004141"/>
    </source>
</evidence>
<comment type="caution">
    <text evidence="7">The sequence shown here is derived from an EMBL/GenBank/DDBJ whole genome shotgun (WGS) entry which is preliminary data.</text>
</comment>
<feature type="transmembrane region" description="Helical" evidence="5">
    <location>
        <begin position="34"/>
        <end position="51"/>
    </location>
</feature>
<keyword evidence="4 5" id="KW-0472">Membrane</keyword>
<dbReference type="EMBL" id="JJMG01000004">
    <property type="protein sequence ID" value="KEG44330.1"/>
    <property type="molecule type" value="Genomic_DNA"/>
</dbReference>
<evidence type="ECO:0000256" key="5">
    <source>
        <dbReference type="SAM" id="Phobius"/>
    </source>
</evidence>
<dbReference type="RefSeq" id="WP_037637731.1">
    <property type="nucleotide sequence ID" value="NZ_KL503830.1"/>
</dbReference>
<reference evidence="7 8" key="1">
    <citation type="submission" date="2014-04" db="EMBL/GenBank/DDBJ databases">
        <title>Draft genome sequence of the novel Streptomyces griseorubens JSD-1 playing a role in carbon and nitrogen cycle.</title>
        <authorList>
            <consortium name="Shanghai Jiao Tong University"/>
            <person name="Feng H."/>
            <person name="Sun Y."/>
            <person name="Zhi Y."/>
            <person name="Mao L."/>
            <person name="Luo Y."/>
            <person name="Wei X."/>
            <person name="Zhou P."/>
        </authorList>
    </citation>
    <scope>NUCLEOTIDE SEQUENCE [LARGE SCALE GENOMIC DNA]</scope>
    <source>
        <strain evidence="7 8">JSD-1</strain>
    </source>
</reference>
<feature type="transmembrane region" description="Helical" evidence="5">
    <location>
        <begin position="57"/>
        <end position="76"/>
    </location>
</feature>
<feature type="domain" description="Integral membrane bound transporter" evidence="6">
    <location>
        <begin position="406"/>
        <end position="530"/>
    </location>
</feature>
<feature type="transmembrane region" description="Helical" evidence="5">
    <location>
        <begin position="88"/>
        <end position="121"/>
    </location>
</feature>
<keyword evidence="2 5" id="KW-0812">Transmembrane</keyword>
<dbReference type="Proteomes" id="UP000027632">
    <property type="component" value="Unassembled WGS sequence"/>
</dbReference>
<feature type="transmembrane region" description="Helical" evidence="5">
    <location>
        <begin position="516"/>
        <end position="535"/>
    </location>
</feature>
<feature type="transmembrane region" description="Helical" evidence="5">
    <location>
        <begin position="465"/>
        <end position="485"/>
    </location>
</feature>
<name>A0ABR4TA69_9ACTN</name>
<proteinExistence type="predicted"/>
<evidence type="ECO:0000313" key="8">
    <source>
        <dbReference type="Proteomes" id="UP000027632"/>
    </source>
</evidence>
<keyword evidence="3 5" id="KW-1133">Transmembrane helix</keyword>
<evidence type="ECO:0000259" key="6">
    <source>
        <dbReference type="Pfam" id="PF13515"/>
    </source>
</evidence>
<feature type="transmembrane region" description="Helical" evidence="5">
    <location>
        <begin position="439"/>
        <end position="459"/>
    </location>
</feature>
<dbReference type="InterPro" id="IPR049453">
    <property type="entry name" value="Memb_transporter_dom"/>
</dbReference>
<keyword evidence="8" id="KW-1185">Reference proteome</keyword>
<feature type="transmembrane region" description="Helical" evidence="5">
    <location>
        <begin position="492"/>
        <end position="510"/>
    </location>
</feature>
<evidence type="ECO:0000313" key="7">
    <source>
        <dbReference type="EMBL" id="KEG44330.1"/>
    </source>
</evidence>
<organism evidence="7 8">
    <name type="scientific">Streptomyces griseorubens</name>
    <dbReference type="NCBI Taxonomy" id="66897"/>
    <lineage>
        <taxon>Bacteria</taxon>
        <taxon>Bacillati</taxon>
        <taxon>Actinomycetota</taxon>
        <taxon>Actinomycetes</taxon>
        <taxon>Kitasatosporales</taxon>
        <taxon>Streptomycetaceae</taxon>
        <taxon>Streptomyces</taxon>
        <taxon>Streptomyces althioticus group</taxon>
    </lineage>
</organism>
<sequence length="722" mass="75362">MWHRGRPEGHARSWRTLLPAPSSRAESAGAARRAVRVTVAAVVGFYPAVHLLDQPVFALYTLFVPVAFGLLSPLPGSGRRRAGTVLRALPAAAALITLGTYLAAATWAAALGMLFVGFVLVTGASIGPRATGVVPALQLCYILACFPPYAPGTLGDRLAGLAVGATLTILCEWLLLPEPERPSYRGRVAGGLELAERAVRDLLRGGADGRETAERLRTAGRELRFSRTAAGCRPTGAGAKDRALAQAGYATRRFLDLLAALAPLLRAPADLPSATLLRGLATACADTAAALRGTRPPPGPEGVEEMIAQYAAVRGVPPDLREDPHALLRRQSTLLAAAVSAVTVSAAVALATGPRRPMPGLPLEQFWYAGASTPRLWRVRIADHLTPRSVVFQNAVRTASGLALARLVAGSLDLSHGFWVLLGMLTLGRTTAGATWSAVRSAAVGTLIGSLAAGALLISAGDMTAVYAALLVPMMLVAFSVGPVGGPAWGQGLFTLVVSTAFAQIAPVTWELAEARIVDVLTGSAIGLVCGVLAWPAGARGEMRRSAAALFRATAPLIRVTVERAATGRSAPGTRADTATTLRRAMRYWRTAHASYAQLRTEPPPRHAADGGPDWLAGLNHGSRVLVGTYWLPWSQGTAWPSDAASWAREATDEVVSATLRAAHFPADGVTVRLAPLPPGVLTRLPAPSVSHLVDVEVWLHALASDLTAAVGPGSSVEGGFR</sequence>
<evidence type="ECO:0000256" key="2">
    <source>
        <dbReference type="ARBA" id="ARBA00022692"/>
    </source>
</evidence>
<accession>A0ABR4TA69</accession>